<keyword evidence="1" id="KW-0597">Phosphoprotein</keyword>
<feature type="compositionally biased region" description="Basic residues" evidence="2">
    <location>
        <begin position="262"/>
        <end position="278"/>
    </location>
</feature>
<dbReference type="GO" id="GO:0031072">
    <property type="term" value="F:heat shock protein binding"/>
    <property type="evidence" value="ECO:0007669"/>
    <property type="project" value="TreeGrafter"/>
</dbReference>
<reference evidence="4" key="1">
    <citation type="submission" date="2022-06" db="EMBL/GenBank/DDBJ databases">
        <authorList>
            <person name="Berger JAMES D."/>
            <person name="Berger JAMES D."/>
        </authorList>
    </citation>
    <scope>NUCLEOTIDE SEQUENCE [LARGE SCALE GENOMIC DNA]</scope>
</reference>
<dbReference type="PRINTS" id="PR00625">
    <property type="entry name" value="JDOMAIN"/>
</dbReference>
<dbReference type="PANTHER" id="PTHR44144">
    <property type="entry name" value="DNAJ HOMOLOG SUBFAMILY C MEMBER 9"/>
    <property type="match status" value="1"/>
</dbReference>
<reference evidence="5 6" key="2">
    <citation type="submission" date="2023-11" db="UniProtKB">
        <authorList>
            <consortium name="WormBaseParasite"/>
        </authorList>
    </citation>
    <scope>IDENTIFICATION</scope>
</reference>
<name>A0A183VZN1_TRIRE</name>
<dbReference type="WBParaSite" id="TREG1_81620.3">
    <property type="protein sequence ID" value="TREG1_81620.3"/>
    <property type="gene ID" value="TREG1_81620"/>
</dbReference>
<dbReference type="WBParaSite" id="TREG1_81620.4">
    <property type="protein sequence ID" value="TREG1_81620.4"/>
    <property type="gene ID" value="TREG1_81620"/>
</dbReference>
<dbReference type="GO" id="GO:0005737">
    <property type="term" value="C:cytoplasm"/>
    <property type="evidence" value="ECO:0007669"/>
    <property type="project" value="TreeGrafter"/>
</dbReference>
<evidence type="ECO:0000313" key="4">
    <source>
        <dbReference type="Proteomes" id="UP000050795"/>
    </source>
</evidence>
<keyword evidence="4" id="KW-1185">Reference proteome</keyword>
<protein>
    <submittedName>
        <fullName evidence="5 6">J domain-containing protein</fullName>
    </submittedName>
</protein>
<evidence type="ECO:0000313" key="5">
    <source>
        <dbReference type="WBParaSite" id="TREG1_81620.1"/>
    </source>
</evidence>
<dbReference type="SUPFAM" id="SSF46565">
    <property type="entry name" value="Chaperone J-domain"/>
    <property type="match status" value="1"/>
</dbReference>
<dbReference type="WBParaSite" id="TREG1_81620.1">
    <property type="protein sequence ID" value="TREG1_81620.1"/>
    <property type="gene ID" value="TREG1_81620"/>
</dbReference>
<feature type="region of interest" description="Disordered" evidence="2">
    <location>
        <begin position="202"/>
        <end position="229"/>
    </location>
</feature>
<dbReference type="InterPro" id="IPR036869">
    <property type="entry name" value="J_dom_sf"/>
</dbReference>
<accession>A0A183VZN1</accession>
<sequence length="278" mass="32360">MSSLLKDCNKYFHTKNLYEVLEVAKGCSKPELRKAFYKLSLVHHPDRHENDSKSEATQKFQVLSRIYAYLDDDEKRKIYDETGVIDEEDEISGKSYDDWMNYWRLLFPKITPTQIDEYRQKYVGSEEETEQLIKVYNSSKGDMDTIMETLILTSYEDEPRIRSLIDKLISEQRIKAFKNYTHEPPEKAAKRAKRALNEKKLFEKQQKKNNSKKLKKSNDDDDGGLDSLAKAIQSRHANALQSSENFLDKIAEKYASMASSSAKKRTRKTTTTAAKKKK</sequence>
<feature type="domain" description="J" evidence="3">
    <location>
        <begin position="16"/>
        <end position="83"/>
    </location>
</feature>
<feature type="region of interest" description="Disordered" evidence="2">
    <location>
        <begin position="256"/>
        <end position="278"/>
    </location>
</feature>
<dbReference type="InterPro" id="IPR052594">
    <property type="entry name" value="J_domain-containing_protein"/>
</dbReference>
<dbReference type="InterPro" id="IPR001623">
    <property type="entry name" value="DnaJ_domain"/>
</dbReference>
<dbReference type="Pfam" id="PF23302">
    <property type="entry name" value="HTH_DNAJC9"/>
    <property type="match status" value="1"/>
</dbReference>
<dbReference type="Proteomes" id="UP000050795">
    <property type="component" value="Unassembled WGS sequence"/>
</dbReference>
<dbReference type="InterPro" id="IPR056453">
    <property type="entry name" value="HTH_DNAJC9"/>
</dbReference>
<dbReference type="AlphaFoldDB" id="A0A183VZN1"/>
<proteinExistence type="predicted"/>
<dbReference type="OrthoDB" id="110024at2759"/>
<organism evidence="4 7">
    <name type="scientific">Trichobilharzia regenti</name>
    <name type="common">Nasal bird schistosome</name>
    <dbReference type="NCBI Taxonomy" id="157069"/>
    <lineage>
        <taxon>Eukaryota</taxon>
        <taxon>Metazoa</taxon>
        <taxon>Spiralia</taxon>
        <taxon>Lophotrochozoa</taxon>
        <taxon>Platyhelminthes</taxon>
        <taxon>Trematoda</taxon>
        <taxon>Digenea</taxon>
        <taxon>Strigeidida</taxon>
        <taxon>Schistosomatoidea</taxon>
        <taxon>Schistosomatidae</taxon>
        <taxon>Trichobilharzia</taxon>
    </lineage>
</organism>
<dbReference type="GO" id="GO:0005634">
    <property type="term" value="C:nucleus"/>
    <property type="evidence" value="ECO:0007669"/>
    <property type="project" value="TreeGrafter"/>
</dbReference>
<dbReference type="InterPro" id="IPR018253">
    <property type="entry name" value="DnaJ_domain_CS"/>
</dbReference>
<evidence type="ECO:0000256" key="1">
    <source>
        <dbReference type="ARBA" id="ARBA00022553"/>
    </source>
</evidence>
<dbReference type="PROSITE" id="PS00636">
    <property type="entry name" value="DNAJ_1"/>
    <property type="match status" value="1"/>
</dbReference>
<evidence type="ECO:0000259" key="3">
    <source>
        <dbReference type="PROSITE" id="PS50076"/>
    </source>
</evidence>
<dbReference type="PROSITE" id="PS50076">
    <property type="entry name" value="DNAJ_2"/>
    <property type="match status" value="1"/>
</dbReference>
<dbReference type="CDD" id="cd06257">
    <property type="entry name" value="DnaJ"/>
    <property type="match status" value="1"/>
</dbReference>
<evidence type="ECO:0000256" key="2">
    <source>
        <dbReference type="SAM" id="MobiDB-lite"/>
    </source>
</evidence>
<dbReference type="Pfam" id="PF00226">
    <property type="entry name" value="DnaJ"/>
    <property type="match status" value="1"/>
</dbReference>
<dbReference type="Gene3D" id="1.10.287.110">
    <property type="entry name" value="DnaJ domain"/>
    <property type="match status" value="1"/>
</dbReference>
<dbReference type="PANTHER" id="PTHR44144:SF1">
    <property type="entry name" value="DNAJ HOMOLOG SUBFAMILY C MEMBER 9"/>
    <property type="match status" value="1"/>
</dbReference>
<evidence type="ECO:0000313" key="7">
    <source>
        <dbReference type="WBParaSite" id="TREG1_81620.3"/>
    </source>
</evidence>
<dbReference type="SMART" id="SM00271">
    <property type="entry name" value="DnaJ"/>
    <property type="match status" value="1"/>
</dbReference>
<dbReference type="WBParaSite" id="TREG1_81620.2">
    <property type="protein sequence ID" value="TREG1_81620.2"/>
    <property type="gene ID" value="TREG1_81620"/>
</dbReference>
<evidence type="ECO:0000313" key="6">
    <source>
        <dbReference type="WBParaSite" id="TREG1_81620.2"/>
    </source>
</evidence>
<dbReference type="FunFam" id="1.10.287.110:FF:000035">
    <property type="entry name" value="DnaJ homolog subfamily C member 9"/>
    <property type="match status" value="1"/>
</dbReference>